<keyword evidence="5" id="KW-0489">Methyltransferase</keyword>
<dbReference type="GO" id="GO:0045492">
    <property type="term" value="P:xylan biosynthetic process"/>
    <property type="evidence" value="ECO:0007669"/>
    <property type="project" value="InterPro"/>
</dbReference>
<reference evidence="5 6" key="2">
    <citation type="journal article" date="2017" name="Nature">
        <title>The Apostasia genome and the evolution of orchids.</title>
        <authorList>
            <person name="Zhang G.Q."/>
            <person name="Liu K.W."/>
            <person name="Li Z."/>
            <person name="Lohaus R."/>
            <person name="Hsiao Y.Y."/>
            <person name="Niu S.C."/>
            <person name="Wang J.Y."/>
            <person name="Lin Y.C."/>
            <person name="Xu Q."/>
            <person name="Chen L.J."/>
            <person name="Yoshida K."/>
            <person name="Fujiwara S."/>
            <person name="Wang Z.W."/>
            <person name="Zhang Y.Q."/>
            <person name="Mitsuda N."/>
            <person name="Wang M."/>
            <person name="Liu G.H."/>
            <person name="Pecoraro L."/>
            <person name="Huang H.X."/>
            <person name="Xiao X.J."/>
            <person name="Lin M."/>
            <person name="Wu X.Y."/>
            <person name="Wu W.L."/>
            <person name="Chen Y.Y."/>
            <person name="Chang S.B."/>
            <person name="Sakamoto S."/>
            <person name="Ohme-Takagi M."/>
            <person name="Yagi M."/>
            <person name="Zeng S.J."/>
            <person name="Shen C.Y."/>
            <person name="Yeh C.M."/>
            <person name="Luo Y.B."/>
            <person name="Tsai W.C."/>
            <person name="Van de Peer Y."/>
            <person name="Liu Z.J."/>
        </authorList>
    </citation>
    <scope>NUCLEOTIDE SEQUENCE [LARGE SCALE GENOMIC DNA]</scope>
    <source>
        <tissue evidence="5">The whole plant</tissue>
    </source>
</reference>
<dbReference type="GO" id="GO:0032259">
    <property type="term" value="P:methylation"/>
    <property type="evidence" value="ECO:0007669"/>
    <property type="project" value="UniProtKB-KW"/>
</dbReference>
<dbReference type="AlphaFoldDB" id="A0A2I0VQS8"/>
<evidence type="ECO:0000313" key="5">
    <source>
        <dbReference type="EMBL" id="PKU65743.1"/>
    </source>
</evidence>
<protein>
    <submittedName>
        <fullName evidence="5">Glucuronoxylan 4-O-methyltransferase 1</fullName>
    </submittedName>
</protein>
<dbReference type="InterPro" id="IPR006514">
    <property type="entry name" value="IRX15/GXM/AGM"/>
</dbReference>
<keyword evidence="5" id="KW-0808">Transferase</keyword>
<organism evidence="5 6">
    <name type="scientific">Dendrobium catenatum</name>
    <dbReference type="NCBI Taxonomy" id="906689"/>
    <lineage>
        <taxon>Eukaryota</taxon>
        <taxon>Viridiplantae</taxon>
        <taxon>Streptophyta</taxon>
        <taxon>Embryophyta</taxon>
        <taxon>Tracheophyta</taxon>
        <taxon>Spermatophyta</taxon>
        <taxon>Magnoliopsida</taxon>
        <taxon>Liliopsida</taxon>
        <taxon>Asparagales</taxon>
        <taxon>Orchidaceae</taxon>
        <taxon>Epidendroideae</taxon>
        <taxon>Malaxideae</taxon>
        <taxon>Dendrobiinae</taxon>
        <taxon>Dendrobium</taxon>
    </lineage>
</organism>
<dbReference type="Pfam" id="PF21729">
    <property type="entry name" value="IRX15_IRX15L_GXM"/>
    <property type="match status" value="1"/>
</dbReference>
<accession>A0A2I0VQS8</accession>
<evidence type="ECO:0000256" key="2">
    <source>
        <dbReference type="ARBA" id="ARBA00022692"/>
    </source>
</evidence>
<dbReference type="OrthoDB" id="1896682at2759"/>
<dbReference type="GO" id="GO:0008168">
    <property type="term" value="F:methyltransferase activity"/>
    <property type="evidence" value="ECO:0007669"/>
    <property type="project" value="UniProtKB-KW"/>
</dbReference>
<dbReference type="EMBL" id="KZ503313">
    <property type="protein sequence ID" value="PKU65743.1"/>
    <property type="molecule type" value="Genomic_DNA"/>
</dbReference>
<dbReference type="GO" id="GO:0000139">
    <property type="term" value="C:Golgi membrane"/>
    <property type="evidence" value="ECO:0007669"/>
    <property type="project" value="UniProtKB-SubCell"/>
</dbReference>
<dbReference type="Proteomes" id="UP000233837">
    <property type="component" value="Unassembled WGS sequence"/>
</dbReference>
<dbReference type="PANTHER" id="PTHR31444">
    <property type="entry name" value="OS11G0490100 PROTEIN"/>
    <property type="match status" value="1"/>
</dbReference>
<keyword evidence="4" id="KW-0472">Membrane</keyword>
<gene>
    <name evidence="5" type="primary">GXM1</name>
    <name evidence="5" type="ORF">MA16_Dca022164</name>
</gene>
<sequence>MPSKKKLFFLFILISSTLSIYKLIKITITARSPSIRLPGIPCSPKYSPFEPHKLTRHTIFQEEAPLTLKELNLLSSIIARNQSRNLLFFGLNPQFLSLAEANIGGSAIFLEDDFERIRKFHRKTYRNVAVHMVRYNEKAGKAYELLKHGREHKHCSRKAIKYVGGSRCRLALSSLPQEIYEKTWDVVVVDGPRGDKPEAPGRMAAIYTAAIIARMGSGTDVVVHDVDRMIEKWYSWEFLCQENLFSAKGKLWHFRIEGSFLPDGFCSEKKVQVL</sequence>
<evidence type="ECO:0000313" key="6">
    <source>
        <dbReference type="Proteomes" id="UP000233837"/>
    </source>
</evidence>
<name>A0A2I0VQS8_9ASPA</name>
<dbReference type="NCBIfam" id="TIGR01627">
    <property type="entry name" value="A_thal_3515"/>
    <property type="match status" value="1"/>
</dbReference>
<comment type="subcellular location">
    <subcellularLocation>
        <location evidence="1">Golgi apparatus membrane</location>
        <topology evidence="1">Single-pass membrane protein</topology>
    </subcellularLocation>
</comment>
<keyword evidence="3" id="KW-1133">Transmembrane helix</keyword>
<evidence type="ECO:0000256" key="4">
    <source>
        <dbReference type="ARBA" id="ARBA00023136"/>
    </source>
</evidence>
<evidence type="ECO:0000256" key="1">
    <source>
        <dbReference type="ARBA" id="ARBA00004194"/>
    </source>
</evidence>
<keyword evidence="6" id="KW-1185">Reference proteome</keyword>
<reference evidence="5 6" key="1">
    <citation type="journal article" date="2016" name="Sci. Rep.">
        <title>The Dendrobium catenatum Lindl. genome sequence provides insights into polysaccharide synthase, floral development and adaptive evolution.</title>
        <authorList>
            <person name="Zhang G.Q."/>
            <person name="Xu Q."/>
            <person name="Bian C."/>
            <person name="Tsai W.C."/>
            <person name="Yeh C.M."/>
            <person name="Liu K.W."/>
            <person name="Yoshida K."/>
            <person name="Zhang L.S."/>
            <person name="Chang S.B."/>
            <person name="Chen F."/>
            <person name="Shi Y."/>
            <person name="Su Y.Y."/>
            <person name="Zhang Y.Q."/>
            <person name="Chen L.J."/>
            <person name="Yin Y."/>
            <person name="Lin M."/>
            <person name="Huang H."/>
            <person name="Deng H."/>
            <person name="Wang Z.W."/>
            <person name="Zhu S.L."/>
            <person name="Zhao X."/>
            <person name="Deng C."/>
            <person name="Niu S.C."/>
            <person name="Huang J."/>
            <person name="Wang M."/>
            <person name="Liu G.H."/>
            <person name="Yang H.J."/>
            <person name="Xiao X.J."/>
            <person name="Hsiao Y.Y."/>
            <person name="Wu W.L."/>
            <person name="Chen Y.Y."/>
            <person name="Mitsuda N."/>
            <person name="Ohme-Takagi M."/>
            <person name="Luo Y.B."/>
            <person name="Van de Peer Y."/>
            <person name="Liu Z.J."/>
        </authorList>
    </citation>
    <scope>NUCLEOTIDE SEQUENCE [LARGE SCALE GENOMIC DNA]</scope>
    <source>
        <tissue evidence="5">The whole plant</tissue>
    </source>
</reference>
<evidence type="ECO:0000256" key="3">
    <source>
        <dbReference type="ARBA" id="ARBA00022989"/>
    </source>
</evidence>
<keyword evidence="2" id="KW-0812">Transmembrane</keyword>
<proteinExistence type="predicted"/>